<reference evidence="1 2" key="1">
    <citation type="submission" date="2022-05" db="EMBL/GenBank/DDBJ databases">
        <authorList>
            <consortium name="Genoscope - CEA"/>
            <person name="William W."/>
        </authorList>
    </citation>
    <scope>NUCLEOTIDE SEQUENCE [LARGE SCALE GENOMIC DNA]</scope>
</reference>
<name>A0ABN8MS99_9CNID</name>
<sequence>MWLCMKQFNGYFGCGKCKEPEHAINPLVHAPVRVHEEMKKQALETVSMQENGKSKVAVAILLEVTIESQWIILKSFELSGKSLPQKKAFSKILMLKYHKISDKTYFSDSPELLFLKKRKFQYFQRDCSPLPNGSWWKPSRGAILEDICNR</sequence>
<gene>
    <name evidence="1" type="ORF">PLOB_00025291</name>
</gene>
<organism evidence="1 2">
    <name type="scientific">Porites lobata</name>
    <dbReference type="NCBI Taxonomy" id="104759"/>
    <lineage>
        <taxon>Eukaryota</taxon>
        <taxon>Metazoa</taxon>
        <taxon>Cnidaria</taxon>
        <taxon>Anthozoa</taxon>
        <taxon>Hexacorallia</taxon>
        <taxon>Scleractinia</taxon>
        <taxon>Fungiina</taxon>
        <taxon>Poritidae</taxon>
        <taxon>Porites</taxon>
    </lineage>
</organism>
<dbReference type="EMBL" id="CALNXK010000003">
    <property type="protein sequence ID" value="CAH3034782.1"/>
    <property type="molecule type" value="Genomic_DNA"/>
</dbReference>
<protein>
    <submittedName>
        <fullName evidence="1">Uncharacterized protein</fullName>
    </submittedName>
</protein>
<comment type="caution">
    <text evidence="1">The sequence shown here is derived from an EMBL/GenBank/DDBJ whole genome shotgun (WGS) entry which is preliminary data.</text>
</comment>
<evidence type="ECO:0000313" key="2">
    <source>
        <dbReference type="Proteomes" id="UP001159405"/>
    </source>
</evidence>
<dbReference type="Proteomes" id="UP001159405">
    <property type="component" value="Unassembled WGS sequence"/>
</dbReference>
<keyword evidence="2" id="KW-1185">Reference proteome</keyword>
<proteinExistence type="predicted"/>
<evidence type="ECO:0000313" key="1">
    <source>
        <dbReference type="EMBL" id="CAH3034782.1"/>
    </source>
</evidence>
<accession>A0ABN8MS99</accession>